<sequence length="201" mass="23136">MLNNKFYYYGSSKDLGTRLKYHYYVTPKDSNKFGLFLKTVGWDYFSVTIVELCDSKDLAERETWYLQKYRPLLNTLFEVGEWPGVKFHSESTKTLISKTLTGKTHSEETKLKMSQSHQGEKNIFFNKSLPKATLDAAALVNSNLVWVYNAETKTLLKESPISSKRQTAKILGISYNSVVKYLDTDKSFKGFLMYSKEKAPV</sequence>
<evidence type="ECO:0000256" key="2">
    <source>
        <dbReference type="ARBA" id="ARBA00022722"/>
    </source>
</evidence>
<dbReference type="SMART" id="SM00465">
    <property type="entry name" value="GIYc"/>
    <property type="match status" value="1"/>
</dbReference>
<feature type="domain" description="GIY-YIG" evidence="5">
    <location>
        <begin position="1"/>
        <end position="75"/>
    </location>
</feature>
<dbReference type="AlphaFoldDB" id="A0A0X9S848"/>
<reference evidence="6" key="1">
    <citation type="journal article" date="2016" name="Genome Announc.">
        <title>Complete Mitochondrial DNA Sequence of the Mucoralean Fungus Absidia glauca, a Model for Studying Host-Parasite Interactions.</title>
        <authorList>
            <person name="Ellenberger S."/>
            <person name="Burmester A."/>
            <person name="Wostemeyer J."/>
        </authorList>
    </citation>
    <scope>NUCLEOTIDE SEQUENCE</scope>
    <source>
        <strain evidence="6">CBS 101.48</strain>
    </source>
</reference>
<dbReference type="SMART" id="SM00497">
    <property type="entry name" value="IENR1"/>
    <property type="match status" value="1"/>
</dbReference>
<dbReference type="Pfam" id="PF07453">
    <property type="entry name" value="NUMOD1"/>
    <property type="match status" value="1"/>
</dbReference>
<dbReference type="InterPro" id="IPR006350">
    <property type="entry name" value="Intron_endoG1"/>
</dbReference>
<dbReference type="Gene3D" id="3.40.1440.10">
    <property type="entry name" value="GIY-YIG endonuclease"/>
    <property type="match status" value="1"/>
</dbReference>
<keyword evidence="3 6" id="KW-0255">Endonuclease</keyword>
<comment type="similarity">
    <text evidence="1">To endonucleases of group I introns of fungi and phage.</text>
</comment>
<organism evidence="6">
    <name type="scientific">Absidia glauca</name>
    <name type="common">Pin mould</name>
    <dbReference type="NCBI Taxonomy" id="4829"/>
    <lineage>
        <taxon>Eukaryota</taxon>
        <taxon>Fungi</taxon>
        <taxon>Fungi incertae sedis</taxon>
        <taxon>Mucoromycota</taxon>
        <taxon>Mucoromycotina</taxon>
        <taxon>Mucoromycetes</taxon>
        <taxon>Mucorales</taxon>
        <taxon>Cunninghamellaceae</taxon>
        <taxon>Absidia</taxon>
    </lineage>
</organism>
<evidence type="ECO:0000256" key="3">
    <source>
        <dbReference type="ARBA" id="ARBA00022759"/>
    </source>
</evidence>
<dbReference type="RefSeq" id="YP_009440951.1">
    <property type="nucleotide sequence ID" value="NC_036158.1"/>
</dbReference>
<evidence type="ECO:0000259" key="5">
    <source>
        <dbReference type="PROSITE" id="PS50164"/>
    </source>
</evidence>
<accession>A0A0X9S848</accession>
<name>A0A0X9S848_ABSGL</name>
<dbReference type="SUPFAM" id="SSF64496">
    <property type="entry name" value="DNA-binding domain of intron-encoded endonucleases"/>
    <property type="match status" value="1"/>
</dbReference>
<protein>
    <submittedName>
        <fullName evidence="6">GIY-YIG endonuclease</fullName>
    </submittedName>
</protein>
<dbReference type="SMART" id="SM00496">
    <property type="entry name" value="IENR2"/>
    <property type="match status" value="2"/>
</dbReference>
<dbReference type="InterPro" id="IPR003611">
    <property type="entry name" value="NUMOD3"/>
</dbReference>
<geneLocation type="mitochondrion" evidence="6"/>
<dbReference type="GeneID" id="34829254"/>
<evidence type="ECO:0000256" key="4">
    <source>
        <dbReference type="ARBA" id="ARBA00022801"/>
    </source>
</evidence>
<evidence type="ECO:0000256" key="1">
    <source>
        <dbReference type="ARBA" id="ARBA00010045"/>
    </source>
</evidence>
<evidence type="ECO:0000313" key="6">
    <source>
        <dbReference type="EMBL" id="AMA21258.1"/>
    </source>
</evidence>
<keyword evidence="4" id="KW-0378">Hydrolase</keyword>
<dbReference type="GO" id="GO:0004519">
    <property type="term" value="F:endonuclease activity"/>
    <property type="evidence" value="ECO:0007669"/>
    <property type="project" value="UniProtKB-KW"/>
</dbReference>
<gene>
    <name evidence="6" type="primary">orf2</name>
</gene>
<dbReference type="NCBIfam" id="TIGR01453">
    <property type="entry name" value="grpIintron_endo"/>
    <property type="match status" value="1"/>
</dbReference>
<keyword evidence="6" id="KW-0496">Mitochondrion</keyword>
<dbReference type="InterPro" id="IPR035901">
    <property type="entry name" value="GIY-YIG_endonuc_sf"/>
</dbReference>
<dbReference type="SUPFAM" id="SSF82771">
    <property type="entry name" value="GIY-YIG endonuclease"/>
    <property type="match status" value="1"/>
</dbReference>
<dbReference type="Pfam" id="PF07460">
    <property type="entry name" value="NUMOD3"/>
    <property type="match status" value="1"/>
</dbReference>
<dbReference type="EMBL" id="KU196782">
    <property type="protein sequence ID" value="AMA21258.1"/>
    <property type="molecule type" value="Genomic_DNA"/>
</dbReference>
<proteinExistence type="predicted"/>
<dbReference type="Pfam" id="PF01541">
    <property type="entry name" value="GIY-YIG"/>
    <property type="match status" value="1"/>
</dbReference>
<dbReference type="GO" id="GO:0003677">
    <property type="term" value="F:DNA binding"/>
    <property type="evidence" value="ECO:0007669"/>
    <property type="project" value="InterPro"/>
</dbReference>
<keyword evidence="2" id="KW-0540">Nuclease</keyword>
<dbReference type="InterPro" id="IPR010896">
    <property type="entry name" value="NUMOD1"/>
</dbReference>
<dbReference type="GO" id="GO:0016787">
    <property type="term" value="F:hydrolase activity"/>
    <property type="evidence" value="ECO:0007669"/>
    <property type="project" value="UniProtKB-KW"/>
</dbReference>
<dbReference type="PROSITE" id="PS50164">
    <property type="entry name" value="GIY_YIG"/>
    <property type="match status" value="1"/>
</dbReference>
<dbReference type="InterPro" id="IPR000305">
    <property type="entry name" value="GIY-YIG_endonuc"/>
</dbReference>
<dbReference type="InterPro" id="IPR003647">
    <property type="entry name" value="Intron_nuc_1_rpt"/>
</dbReference>